<evidence type="ECO:0000313" key="6">
    <source>
        <dbReference type="Proteomes" id="UP000634647"/>
    </source>
</evidence>
<sequence length="573" mass="62970">MRALSHFLADTACGSRSRGAGDASRMPRWHRLTRFRDDESGAMLLFGLMMLVGILVISGMSVDLVRYESMRTRLQNTLDSATLAAANLDQSLNPTSVVQDYMTKAGLGDYLTNVTVTGGMNNRTVSAQAAADVPTVFLRLAGIDNLTPTTASTASEAIGSVEISLVLDVSGSMNQYNKIGELRNAATEFVTKMFNSTEPGKLSISVVPYAAQVAISPELFNYFSSTRDQTYSYCFDFAQADFKTTAMPLDHTYQQAANFDPWYWDQTTNISPAMRVCPLESNRDVLPFSADESTIKSVIAGLQAGGNTSIDVGMKWGAGLLDPSTQPIMSAMINKGERNADLAGRPYAFDDKEAMKVIVLMTDGENTSRAEINPAYASGTSNVLFNSADRNAFSIYDAASKKYYWSADGKWHTMPFEQGGDSYRGCTSYSRWGECRSYATMQPKGKAVPVTWPELWNEVSVRYFTEQMIYPAYGSHAASTWYKDIVDWQDGIPGYNNGRNSGIQDSNLNHICNEAKRQNITIYSIGFMTSNHGKAVLKTCATKPSYFFDVQNLDIASAFASIANSINKLRLTQ</sequence>
<gene>
    <name evidence="3" type="ORF">GCM10008024_16590</name>
    <name evidence="4" type="ORF">SAMN05444006_107121</name>
</gene>
<comment type="caution">
    <text evidence="3">The sequence shown here is derived from an EMBL/GenBank/DDBJ whole genome shotgun (WGS) entry which is preliminary data.</text>
</comment>
<name>A0AAN4UQN7_9RHOB</name>
<keyword evidence="1" id="KW-0472">Membrane</keyword>
<evidence type="ECO:0000313" key="5">
    <source>
        <dbReference type="Proteomes" id="UP000199541"/>
    </source>
</evidence>
<dbReference type="InterPro" id="IPR036465">
    <property type="entry name" value="vWFA_dom_sf"/>
</dbReference>
<feature type="domain" description="Putative Flp pilus-assembly TadG-like N-terminal" evidence="2">
    <location>
        <begin position="41"/>
        <end position="87"/>
    </location>
</feature>
<feature type="transmembrane region" description="Helical" evidence="1">
    <location>
        <begin position="43"/>
        <end position="65"/>
    </location>
</feature>
<dbReference type="Proteomes" id="UP000634647">
    <property type="component" value="Unassembled WGS sequence"/>
</dbReference>
<dbReference type="SUPFAM" id="SSF53300">
    <property type="entry name" value="vWA-like"/>
    <property type="match status" value="1"/>
</dbReference>
<evidence type="ECO:0000313" key="3">
    <source>
        <dbReference type="EMBL" id="GHE01374.1"/>
    </source>
</evidence>
<evidence type="ECO:0000256" key="1">
    <source>
        <dbReference type="SAM" id="Phobius"/>
    </source>
</evidence>
<dbReference type="AlphaFoldDB" id="A0AAN4UQN7"/>
<dbReference type="InterPro" id="IPR028087">
    <property type="entry name" value="Tad_N"/>
</dbReference>
<dbReference type="EMBL" id="BNAB01000006">
    <property type="protein sequence ID" value="GHE01374.1"/>
    <property type="molecule type" value="Genomic_DNA"/>
</dbReference>
<evidence type="ECO:0000313" key="4">
    <source>
        <dbReference type="EMBL" id="SDW85681.1"/>
    </source>
</evidence>
<organism evidence="3 6">
    <name type="scientific">Allgaiera indica</name>
    <dbReference type="NCBI Taxonomy" id="765699"/>
    <lineage>
        <taxon>Bacteria</taxon>
        <taxon>Pseudomonadati</taxon>
        <taxon>Pseudomonadota</taxon>
        <taxon>Alphaproteobacteria</taxon>
        <taxon>Rhodobacterales</taxon>
        <taxon>Paracoccaceae</taxon>
        <taxon>Allgaiera</taxon>
    </lineage>
</organism>
<reference evidence="4 5" key="2">
    <citation type="submission" date="2016-10" db="EMBL/GenBank/DDBJ databases">
        <authorList>
            <person name="Varghese N."/>
            <person name="Submissions S."/>
        </authorList>
    </citation>
    <scope>NUCLEOTIDE SEQUENCE [LARGE SCALE GENOMIC DNA]</scope>
    <source>
        <strain evidence="4 5">DSM 24802</strain>
    </source>
</reference>
<dbReference type="Gene3D" id="3.40.50.410">
    <property type="entry name" value="von Willebrand factor, type A domain"/>
    <property type="match status" value="1"/>
</dbReference>
<dbReference type="Proteomes" id="UP000199541">
    <property type="component" value="Unassembled WGS sequence"/>
</dbReference>
<accession>A0AAN4UQN7</accession>
<reference evidence="3" key="1">
    <citation type="journal article" date="2014" name="Int. J. Syst. Evol. Microbiol.">
        <title>Complete genome sequence of Corynebacterium casei LMG S-19264T (=DSM 44701T), isolated from a smear-ripened cheese.</title>
        <authorList>
            <consortium name="US DOE Joint Genome Institute (JGI-PGF)"/>
            <person name="Walter F."/>
            <person name="Albersmeier A."/>
            <person name="Kalinowski J."/>
            <person name="Ruckert C."/>
        </authorList>
    </citation>
    <scope>NUCLEOTIDE SEQUENCE</scope>
    <source>
        <strain evidence="3">CGMCC 1.10859</strain>
    </source>
</reference>
<keyword evidence="1" id="KW-0812">Transmembrane</keyword>
<keyword evidence="5" id="KW-1185">Reference proteome</keyword>
<reference evidence="3" key="3">
    <citation type="submission" date="2023-06" db="EMBL/GenBank/DDBJ databases">
        <authorList>
            <person name="Sun Q."/>
            <person name="Zhou Y."/>
        </authorList>
    </citation>
    <scope>NUCLEOTIDE SEQUENCE</scope>
    <source>
        <strain evidence="3">CGMCC 1.10859</strain>
    </source>
</reference>
<proteinExistence type="predicted"/>
<dbReference type="EMBL" id="FNOB01000007">
    <property type="protein sequence ID" value="SDW85681.1"/>
    <property type="molecule type" value="Genomic_DNA"/>
</dbReference>
<keyword evidence="1" id="KW-1133">Transmembrane helix</keyword>
<dbReference type="Pfam" id="PF13400">
    <property type="entry name" value="Tad"/>
    <property type="match status" value="1"/>
</dbReference>
<protein>
    <submittedName>
        <fullName evidence="4">Flp pilus assembly protein TadG</fullName>
    </submittedName>
</protein>
<evidence type="ECO:0000259" key="2">
    <source>
        <dbReference type="Pfam" id="PF13400"/>
    </source>
</evidence>